<dbReference type="AlphaFoldDB" id="A0A2C9WJQ7"/>
<gene>
    <name evidence="2" type="ORF">MANES_01G032700</name>
</gene>
<sequence>MTAWHGNKHTNMEKVNLQSYQPGTSRTWHGGLPEPYL</sequence>
<evidence type="ECO:0000313" key="2">
    <source>
        <dbReference type="EMBL" id="OAY59446.1"/>
    </source>
</evidence>
<feature type="region of interest" description="Disordered" evidence="1">
    <location>
        <begin position="1"/>
        <end position="37"/>
    </location>
</feature>
<organism evidence="2">
    <name type="scientific">Manihot esculenta</name>
    <name type="common">Cassava</name>
    <name type="synonym">Jatropha manihot</name>
    <dbReference type="NCBI Taxonomy" id="3983"/>
    <lineage>
        <taxon>Eukaryota</taxon>
        <taxon>Viridiplantae</taxon>
        <taxon>Streptophyta</taxon>
        <taxon>Embryophyta</taxon>
        <taxon>Tracheophyta</taxon>
        <taxon>Spermatophyta</taxon>
        <taxon>Magnoliopsida</taxon>
        <taxon>eudicotyledons</taxon>
        <taxon>Gunneridae</taxon>
        <taxon>Pentapetalae</taxon>
        <taxon>rosids</taxon>
        <taxon>fabids</taxon>
        <taxon>Malpighiales</taxon>
        <taxon>Euphorbiaceae</taxon>
        <taxon>Crotonoideae</taxon>
        <taxon>Manihoteae</taxon>
        <taxon>Manihot</taxon>
    </lineage>
</organism>
<dbReference type="EMBL" id="CM004387">
    <property type="protein sequence ID" value="OAY59446.1"/>
    <property type="molecule type" value="Genomic_DNA"/>
</dbReference>
<evidence type="ECO:0000256" key="1">
    <source>
        <dbReference type="SAM" id="MobiDB-lite"/>
    </source>
</evidence>
<proteinExistence type="predicted"/>
<name>A0A2C9WJQ7_MANES</name>
<feature type="compositionally biased region" description="Polar residues" evidence="1">
    <location>
        <begin position="16"/>
        <end position="27"/>
    </location>
</feature>
<accession>A0A2C9WJQ7</accession>
<protein>
    <submittedName>
        <fullName evidence="2">Uncharacterized protein</fullName>
    </submittedName>
</protein>
<reference evidence="2" key="1">
    <citation type="submission" date="2016-02" db="EMBL/GenBank/DDBJ databases">
        <title>WGS assembly of Manihot esculenta.</title>
        <authorList>
            <person name="Bredeson J.V."/>
            <person name="Prochnik S.E."/>
            <person name="Lyons J.B."/>
            <person name="Schmutz J."/>
            <person name="Grimwood J."/>
            <person name="Vrebalov J."/>
            <person name="Bart R.S."/>
            <person name="Amuge T."/>
            <person name="Ferguson M.E."/>
            <person name="Green R."/>
            <person name="Putnam N."/>
            <person name="Stites J."/>
            <person name="Rounsley S."/>
            <person name="Rokhsar D.S."/>
        </authorList>
    </citation>
    <scope>NUCLEOTIDE SEQUENCE [LARGE SCALE GENOMIC DNA]</scope>
    <source>
        <tissue evidence="2">Leaf</tissue>
    </source>
</reference>